<dbReference type="EMBL" id="MEZN01000038">
    <property type="protein sequence ID" value="OGD55654.1"/>
    <property type="molecule type" value="Genomic_DNA"/>
</dbReference>
<evidence type="ECO:0000256" key="1">
    <source>
        <dbReference type="ARBA" id="ARBA00004370"/>
    </source>
</evidence>
<dbReference type="PANTHER" id="PTHR11910">
    <property type="entry name" value="ATP SYNTHASE DELTA CHAIN"/>
    <property type="match status" value="1"/>
</dbReference>
<dbReference type="AlphaFoldDB" id="A0A1F5DKR9"/>
<evidence type="ECO:0000313" key="8">
    <source>
        <dbReference type="Proteomes" id="UP000176791"/>
    </source>
</evidence>
<reference evidence="7 8" key="1">
    <citation type="journal article" date="2016" name="Nat. Commun.">
        <title>Thousands of microbial genomes shed light on interconnected biogeochemical processes in an aquifer system.</title>
        <authorList>
            <person name="Anantharaman K."/>
            <person name="Brown C.T."/>
            <person name="Hug L.A."/>
            <person name="Sharon I."/>
            <person name="Castelle C.J."/>
            <person name="Probst A.J."/>
            <person name="Thomas B.C."/>
            <person name="Singh A."/>
            <person name="Wilkins M.J."/>
            <person name="Karaoz U."/>
            <person name="Brodie E.L."/>
            <person name="Williams K.H."/>
            <person name="Hubbard S.S."/>
            <person name="Banfield J.F."/>
        </authorList>
    </citation>
    <scope>NUCLEOTIDE SEQUENCE [LARGE SCALE GENOMIC DNA]</scope>
</reference>
<keyword evidence="3" id="KW-0375">Hydrogen ion transport</keyword>
<evidence type="ECO:0000256" key="5">
    <source>
        <dbReference type="ARBA" id="ARBA00023136"/>
    </source>
</evidence>
<dbReference type="Pfam" id="PF00213">
    <property type="entry name" value="OSCP"/>
    <property type="match status" value="1"/>
</dbReference>
<evidence type="ECO:0000256" key="4">
    <source>
        <dbReference type="ARBA" id="ARBA00023065"/>
    </source>
</evidence>
<keyword evidence="2" id="KW-0813">Transport</keyword>
<dbReference type="Proteomes" id="UP000176791">
    <property type="component" value="Unassembled WGS sequence"/>
</dbReference>
<evidence type="ECO:0000256" key="6">
    <source>
        <dbReference type="ARBA" id="ARBA00023310"/>
    </source>
</evidence>
<accession>A0A1F5DKR9</accession>
<organism evidence="7 8">
    <name type="scientific">Candidatus Beckwithbacteria bacterium RIFCSPHIGHO2_12_FULL_47_17</name>
    <dbReference type="NCBI Taxonomy" id="1797460"/>
    <lineage>
        <taxon>Bacteria</taxon>
        <taxon>Candidatus Beckwithiibacteriota</taxon>
    </lineage>
</organism>
<dbReference type="InterPro" id="IPR000711">
    <property type="entry name" value="ATPase_OSCP/dsu"/>
</dbReference>
<dbReference type="STRING" id="1797460.A3E73_01610"/>
<dbReference type="PRINTS" id="PR00125">
    <property type="entry name" value="ATPASEDELTA"/>
</dbReference>
<protein>
    <submittedName>
        <fullName evidence="7">Uncharacterized protein</fullName>
    </submittedName>
</protein>
<keyword evidence="5" id="KW-0472">Membrane</keyword>
<gene>
    <name evidence="7" type="ORF">A3E73_01610</name>
</gene>
<evidence type="ECO:0000313" key="7">
    <source>
        <dbReference type="EMBL" id="OGD55654.1"/>
    </source>
</evidence>
<comment type="caution">
    <text evidence="7">The sequence shown here is derived from an EMBL/GenBank/DDBJ whole genome shotgun (WGS) entry which is preliminary data.</text>
</comment>
<evidence type="ECO:0000256" key="3">
    <source>
        <dbReference type="ARBA" id="ARBA00022781"/>
    </source>
</evidence>
<keyword evidence="6" id="KW-0066">ATP synthesis</keyword>
<keyword evidence="4" id="KW-0406">Ion transport</keyword>
<comment type="subcellular location">
    <subcellularLocation>
        <location evidence="1">Membrane</location>
    </subcellularLocation>
</comment>
<sequence length="112" mass="12472">MNLDNLVRAVIDYLKSKNQLEFLPQVAEKLTQAGLTATDPNLATITSVVVLDIKQKRLLKNNLSKIFDRPVRLKTLVDPGLLAGLRISLDGKVIDTSLNNQLSRLNESLVYD</sequence>
<evidence type="ECO:0000256" key="2">
    <source>
        <dbReference type="ARBA" id="ARBA00022448"/>
    </source>
</evidence>
<dbReference type="GO" id="GO:0016020">
    <property type="term" value="C:membrane"/>
    <property type="evidence" value="ECO:0007669"/>
    <property type="project" value="UniProtKB-SubCell"/>
</dbReference>
<name>A0A1F5DKR9_9BACT</name>
<proteinExistence type="predicted"/>
<dbReference type="GO" id="GO:0046933">
    <property type="term" value="F:proton-transporting ATP synthase activity, rotational mechanism"/>
    <property type="evidence" value="ECO:0007669"/>
    <property type="project" value="InterPro"/>
</dbReference>